<reference evidence="11" key="1">
    <citation type="journal article" date="2019" name="Int. J. Syst. Evol. Microbiol.">
        <title>The Global Catalogue of Microorganisms (GCM) 10K type strain sequencing project: providing services to taxonomists for standard genome sequencing and annotation.</title>
        <authorList>
            <consortium name="The Broad Institute Genomics Platform"/>
            <consortium name="The Broad Institute Genome Sequencing Center for Infectious Disease"/>
            <person name="Wu L."/>
            <person name="Ma J."/>
        </authorList>
    </citation>
    <scope>NUCLEOTIDE SEQUENCE [LARGE SCALE GENOMIC DNA]</scope>
    <source>
        <strain evidence="11">CECT 9128</strain>
    </source>
</reference>
<dbReference type="InterPro" id="IPR031322">
    <property type="entry name" value="Shikimate/glucono_kinase"/>
</dbReference>
<dbReference type="RefSeq" id="WP_290232055.1">
    <property type="nucleotide sequence ID" value="NZ_JAUFPZ010000002.1"/>
</dbReference>
<keyword evidence="7 9" id="KW-0067">ATP-binding</keyword>
<dbReference type="Proteomes" id="UP001595793">
    <property type="component" value="Unassembled WGS sequence"/>
</dbReference>
<evidence type="ECO:0000313" key="10">
    <source>
        <dbReference type="EMBL" id="MFC4029686.1"/>
    </source>
</evidence>
<dbReference type="EC" id="2.7.1.12" evidence="3 9"/>
<comment type="catalytic activity">
    <reaction evidence="8 9">
        <text>D-gluconate + ATP = 6-phospho-D-gluconate + ADP + H(+)</text>
        <dbReference type="Rhea" id="RHEA:19433"/>
        <dbReference type="ChEBI" id="CHEBI:15378"/>
        <dbReference type="ChEBI" id="CHEBI:18391"/>
        <dbReference type="ChEBI" id="CHEBI:30616"/>
        <dbReference type="ChEBI" id="CHEBI:58759"/>
        <dbReference type="ChEBI" id="CHEBI:456216"/>
        <dbReference type="EC" id="2.7.1.12"/>
    </reaction>
</comment>
<dbReference type="NCBIfam" id="TIGR01313">
    <property type="entry name" value="therm_gnt_kin"/>
    <property type="match status" value="1"/>
</dbReference>
<comment type="caution">
    <text evidence="10">The sequence shown here is derived from an EMBL/GenBank/DDBJ whole genome shotgun (WGS) entry which is preliminary data.</text>
</comment>
<keyword evidence="11" id="KW-1185">Reference proteome</keyword>
<evidence type="ECO:0000313" key="11">
    <source>
        <dbReference type="Proteomes" id="UP001595793"/>
    </source>
</evidence>
<accession>A0ABV8HH68</accession>
<protein>
    <recommendedName>
        <fullName evidence="3 9">Gluconokinase</fullName>
        <ecNumber evidence="3 9">2.7.1.12</ecNumber>
    </recommendedName>
</protein>
<dbReference type="InterPro" id="IPR027417">
    <property type="entry name" value="P-loop_NTPase"/>
</dbReference>
<comment type="pathway">
    <text evidence="1">Carbohydrate acid metabolism.</text>
</comment>
<evidence type="ECO:0000256" key="4">
    <source>
        <dbReference type="ARBA" id="ARBA00022679"/>
    </source>
</evidence>
<evidence type="ECO:0000256" key="7">
    <source>
        <dbReference type="ARBA" id="ARBA00022840"/>
    </source>
</evidence>
<dbReference type="CDD" id="cd02021">
    <property type="entry name" value="GntK"/>
    <property type="match status" value="1"/>
</dbReference>
<dbReference type="Gene3D" id="3.40.50.300">
    <property type="entry name" value="P-loop containing nucleotide triphosphate hydrolases"/>
    <property type="match status" value="1"/>
</dbReference>
<proteinExistence type="inferred from homology"/>
<dbReference type="InterPro" id="IPR006001">
    <property type="entry name" value="Therm_gnt_kin"/>
</dbReference>
<dbReference type="SUPFAM" id="SSF52540">
    <property type="entry name" value="P-loop containing nucleoside triphosphate hydrolases"/>
    <property type="match status" value="1"/>
</dbReference>
<dbReference type="PANTHER" id="PTHR43442:SF3">
    <property type="entry name" value="GLUCONOKINASE-RELATED"/>
    <property type="match status" value="1"/>
</dbReference>
<evidence type="ECO:0000256" key="3">
    <source>
        <dbReference type="ARBA" id="ARBA00012054"/>
    </source>
</evidence>
<comment type="similarity">
    <text evidence="2 9">Belongs to the gluconokinase GntK/GntV family.</text>
</comment>
<dbReference type="EMBL" id="JBHSAS010000034">
    <property type="protein sequence ID" value="MFC4029686.1"/>
    <property type="molecule type" value="Genomic_DNA"/>
</dbReference>
<evidence type="ECO:0000256" key="8">
    <source>
        <dbReference type="ARBA" id="ARBA00048090"/>
    </source>
</evidence>
<organism evidence="10 11">
    <name type="scientific">Zunongwangia endophytica</name>
    <dbReference type="NCBI Taxonomy" id="1808945"/>
    <lineage>
        <taxon>Bacteria</taxon>
        <taxon>Pseudomonadati</taxon>
        <taxon>Bacteroidota</taxon>
        <taxon>Flavobacteriia</taxon>
        <taxon>Flavobacteriales</taxon>
        <taxon>Flavobacteriaceae</taxon>
        <taxon>Zunongwangia</taxon>
    </lineage>
</organism>
<keyword evidence="6 9" id="KW-0418">Kinase</keyword>
<gene>
    <name evidence="10" type="ORF">ACFOS1_19875</name>
</gene>
<evidence type="ECO:0000256" key="2">
    <source>
        <dbReference type="ARBA" id="ARBA00008420"/>
    </source>
</evidence>
<evidence type="ECO:0000256" key="6">
    <source>
        <dbReference type="ARBA" id="ARBA00022777"/>
    </source>
</evidence>
<evidence type="ECO:0000256" key="1">
    <source>
        <dbReference type="ARBA" id="ARBA00004761"/>
    </source>
</evidence>
<dbReference type="PANTHER" id="PTHR43442">
    <property type="entry name" value="GLUCONOKINASE-RELATED"/>
    <property type="match status" value="1"/>
</dbReference>
<keyword evidence="5 9" id="KW-0547">Nucleotide-binding</keyword>
<dbReference type="Pfam" id="PF01202">
    <property type="entry name" value="SKI"/>
    <property type="match status" value="1"/>
</dbReference>
<keyword evidence="4 9" id="KW-0808">Transferase</keyword>
<evidence type="ECO:0000256" key="5">
    <source>
        <dbReference type="ARBA" id="ARBA00022741"/>
    </source>
</evidence>
<evidence type="ECO:0000256" key="9">
    <source>
        <dbReference type="RuleBase" id="RU363066"/>
    </source>
</evidence>
<name>A0ABV8HH68_9FLAO</name>
<sequence>MKVYIVMGVSGSGKTTIGREIASKLEIPFFDADDYHPKANVEKMKNGIALDDEDRKSWLKSLAENIEKWKEDKGAVLACSALKKKYRATLSHNLKDYVVFVYLYAEYELIYERMMSRKGHYFKPELLKSQFDTLEEPENAIKVGVDQRISETVAEVISKIKSEKTSTS</sequence>